<feature type="transmembrane region" description="Helical" evidence="1">
    <location>
        <begin position="204"/>
        <end position="226"/>
    </location>
</feature>
<dbReference type="RefSeq" id="WP_106771514.1">
    <property type="nucleotide sequence ID" value="NZ_PXYK01000005.1"/>
</dbReference>
<dbReference type="PANTHER" id="PTHR40278:SF1">
    <property type="entry name" value="DNA UTILIZATION PROTEIN HOFN"/>
    <property type="match status" value="1"/>
</dbReference>
<dbReference type="InterPro" id="IPR007813">
    <property type="entry name" value="PilN"/>
</dbReference>
<protein>
    <submittedName>
        <fullName evidence="2">Fimbrial assembly protein</fullName>
    </submittedName>
</protein>
<keyword evidence="1" id="KW-0472">Membrane</keyword>
<organism evidence="2 3">
    <name type="scientific">Kumtagia ephedrae</name>
    <dbReference type="NCBI Taxonomy" id="2116701"/>
    <lineage>
        <taxon>Bacteria</taxon>
        <taxon>Pseudomonadati</taxon>
        <taxon>Pseudomonadota</taxon>
        <taxon>Alphaproteobacteria</taxon>
        <taxon>Hyphomicrobiales</taxon>
        <taxon>Phyllobacteriaceae</taxon>
        <taxon>Kumtagia</taxon>
    </lineage>
</organism>
<sequence length="353" mass="38968">MHQFSLRNDLADFGEWWLAELVAMTPAAVRKKQTADCTLVVGRDSVHSWHAAGASGDVTEPRELFEPQDLRVELEGLVRSAHEKKRPIVDLVLGSGRFLERQVAPFRLPSRRASAMAALDLQSSTPLDPATVIMLFATGDADRSDHRYFVVKRETLKPLLAAIEQAGARLGTMRAESEGGPVELYVEELGALVRPAWRDRLQRGFFRVVVAASAVLAIATLGHAQWHYREGIRQLDTEIEALGVEVKTVRALSDERNRRVEQIESVRVQRAQAIPLAKILEELTRLVPDDSWIIDLSIEDDKVTFSGFSSSAAGLIATLDASPLFSGPTFTAPVVKAPGADGERFTLVMKLER</sequence>
<gene>
    <name evidence="2" type="ORF">C7I84_07460</name>
</gene>
<dbReference type="Proteomes" id="UP000241229">
    <property type="component" value="Unassembled WGS sequence"/>
</dbReference>
<keyword evidence="1" id="KW-1133">Transmembrane helix</keyword>
<keyword evidence="3" id="KW-1185">Reference proteome</keyword>
<dbReference type="InterPro" id="IPR052534">
    <property type="entry name" value="Extracell_DNA_Util/SecSys_Comp"/>
</dbReference>
<keyword evidence="1" id="KW-0812">Transmembrane</keyword>
<reference evidence="2" key="1">
    <citation type="submission" date="2018-03" db="EMBL/GenBank/DDBJ databases">
        <title>The draft genome of Mesorhizobium sp. 6GN-30.</title>
        <authorList>
            <person name="Liu L."/>
            <person name="Li L."/>
            <person name="Wang T."/>
            <person name="Zhang X."/>
            <person name="Liang L."/>
        </authorList>
    </citation>
    <scope>NUCLEOTIDE SEQUENCE [LARGE SCALE GENOMIC DNA]</scope>
    <source>
        <strain evidence="2">6GN30</strain>
    </source>
</reference>
<dbReference type="EMBL" id="PXYK01000005">
    <property type="protein sequence ID" value="PSJ63452.1"/>
    <property type="molecule type" value="Genomic_DNA"/>
</dbReference>
<dbReference type="PANTHER" id="PTHR40278">
    <property type="entry name" value="DNA UTILIZATION PROTEIN HOFN"/>
    <property type="match status" value="1"/>
</dbReference>
<name>A0A2P7SLT5_9HYPH</name>
<evidence type="ECO:0000256" key="1">
    <source>
        <dbReference type="SAM" id="Phobius"/>
    </source>
</evidence>
<evidence type="ECO:0000313" key="3">
    <source>
        <dbReference type="Proteomes" id="UP000241229"/>
    </source>
</evidence>
<dbReference type="AlphaFoldDB" id="A0A2P7SLT5"/>
<comment type="caution">
    <text evidence="2">The sequence shown here is derived from an EMBL/GenBank/DDBJ whole genome shotgun (WGS) entry which is preliminary data.</text>
</comment>
<accession>A0A2P7SLT5</accession>
<dbReference type="OrthoDB" id="8435735at2"/>
<dbReference type="Pfam" id="PF05137">
    <property type="entry name" value="PilN"/>
    <property type="match status" value="1"/>
</dbReference>
<evidence type="ECO:0000313" key="2">
    <source>
        <dbReference type="EMBL" id="PSJ63452.1"/>
    </source>
</evidence>
<proteinExistence type="predicted"/>